<dbReference type="InterPro" id="IPR011013">
    <property type="entry name" value="Gal_mutarotase_sf_dom"/>
</dbReference>
<dbReference type="STRING" id="526222.Desal_0505"/>
<keyword evidence="3 5" id="KW-0413">Isomerase</keyword>
<dbReference type="SUPFAM" id="SSF74650">
    <property type="entry name" value="Galactose mutarotase-like"/>
    <property type="match status" value="1"/>
</dbReference>
<evidence type="ECO:0000313" key="9">
    <source>
        <dbReference type="Proteomes" id="UP000002601"/>
    </source>
</evidence>
<dbReference type="UniPathway" id="UPA00242"/>
<dbReference type="GO" id="GO:0030246">
    <property type="term" value="F:carbohydrate binding"/>
    <property type="evidence" value="ECO:0007669"/>
    <property type="project" value="InterPro"/>
</dbReference>
<dbReference type="eggNOG" id="COG2017">
    <property type="taxonomic scope" value="Bacteria"/>
</dbReference>
<evidence type="ECO:0000256" key="2">
    <source>
        <dbReference type="ARBA" id="ARBA00006206"/>
    </source>
</evidence>
<evidence type="ECO:0000256" key="6">
    <source>
        <dbReference type="PIRSR" id="PIRSR005096-1"/>
    </source>
</evidence>
<dbReference type="Gene3D" id="2.70.98.10">
    <property type="match status" value="1"/>
</dbReference>
<evidence type="ECO:0000256" key="3">
    <source>
        <dbReference type="ARBA" id="ARBA00023235"/>
    </source>
</evidence>
<dbReference type="PANTHER" id="PTHR10091:SF0">
    <property type="entry name" value="GALACTOSE MUTAROTASE"/>
    <property type="match status" value="1"/>
</dbReference>
<dbReference type="EMBL" id="CP001649">
    <property type="protein sequence ID" value="ACS78572.1"/>
    <property type="molecule type" value="Genomic_DNA"/>
</dbReference>
<dbReference type="InterPro" id="IPR047215">
    <property type="entry name" value="Galactose_mutarotase-like"/>
</dbReference>
<feature type="active site" description="Proton acceptor" evidence="6">
    <location>
        <position position="303"/>
    </location>
</feature>
<dbReference type="Proteomes" id="UP000002601">
    <property type="component" value="Chromosome"/>
</dbReference>
<feature type="binding site" evidence="7">
    <location>
        <begin position="179"/>
        <end position="181"/>
    </location>
    <ligand>
        <name>beta-D-galactose</name>
        <dbReference type="ChEBI" id="CHEBI:27667"/>
    </ligand>
</feature>
<sequence>MSISSKSWGRTPYREDILLFTLENSAGCKARISTYGAILNGLEIATGEKNIDVVLGFNSLEEYMNDGNYLGATVGRVAGRISNAVFELDGQKYQLDRNEGSNHLHGGKYGFNRRNWEVLELQAGADSPSLTLELHCKNGMGGYPGNLRIETTFTLSGSTLSIVHRAECDSPTPLNMTAHPYFNLNGDGQTINSHELKIFATQSLSTDNHLIPDGGLIDISGTSDDFSEFKALGENAQDRFYVLNTQSEDTISAAIARAPESGLEMEICTNQRGVQLYTADGMTAGTKGSNGFQYGPRSGFCIEPMGYPDAVNQPEFPSVILNPGERYNHSTEYRFRRIS</sequence>
<evidence type="ECO:0000256" key="5">
    <source>
        <dbReference type="PIRNR" id="PIRNR005096"/>
    </source>
</evidence>
<evidence type="ECO:0000256" key="4">
    <source>
        <dbReference type="ARBA" id="ARBA00023277"/>
    </source>
</evidence>
<dbReference type="OrthoDB" id="9779408at2"/>
<dbReference type="InterPro" id="IPR014718">
    <property type="entry name" value="GH-type_carb-bd"/>
</dbReference>
<comment type="similarity">
    <text evidence="2 5">Belongs to the aldose epimerase family.</text>
</comment>
<keyword evidence="4 5" id="KW-0119">Carbohydrate metabolism</keyword>
<gene>
    <name evidence="8" type="ordered locus">Desal_0505</name>
</gene>
<organism evidence="8 9">
    <name type="scientific">Maridesulfovibrio salexigens (strain ATCC 14822 / DSM 2638 / NCIMB 8403 / VKM B-1763)</name>
    <name type="common">Desulfovibrio salexigens</name>
    <dbReference type="NCBI Taxonomy" id="526222"/>
    <lineage>
        <taxon>Bacteria</taxon>
        <taxon>Pseudomonadati</taxon>
        <taxon>Thermodesulfobacteriota</taxon>
        <taxon>Desulfovibrionia</taxon>
        <taxon>Desulfovibrionales</taxon>
        <taxon>Desulfovibrionaceae</taxon>
        <taxon>Maridesulfovibrio</taxon>
    </lineage>
</organism>
<keyword evidence="9" id="KW-1185">Reference proteome</keyword>
<dbReference type="RefSeq" id="WP_015850391.1">
    <property type="nucleotide sequence ID" value="NC_012881.1"/>
</dbReference>
<comment type="pathway">
    <text evidence="1 5">Carbohydrate metabolism; hexose metabolism.</text>
</comment>
<dbReference type="HOGENOM" id="CLU_031753_2_0_7"/>
<reference evidence="8 9" key="1">
    <citation type="submission" date="2009-06" db="EMBL/GenBank/DDBJ databases">
        <title>Complete sequence of Desulfovibrio salexigens DSM 2638.</title>
        <authorList>
            <consortium name="US DOE Joint Genome Institute"/>
            <person name="Lucas S."/>
            <person name="Copeland A."/>
            <person name="Lapidus A."/>
            <person name="Glavina del Rio T."/>
            <person name="Tice H."/>
            <person name="Bruce D."/>
            <person name="Goodwin L."/>
            <person name="Pitluck S."/>
            <person name="Munk A.C."/>
            <person name="Brettin T."/>
            <person name="Detter J.C."/>
            <person name="Han C."/>
            <person name="Tapia R."/>
            <person name="Larimer F."/>
            <person name="Land M."/>
            <person name="Hauser L."/>
            <person name="Kyrpides N."/>
            <person name="Anderson I."/>
            <person name="Wall J.D."/>
            <person name="Arkin A.P."/>
            <person name="Dehal P."/>
            <person name="Chivian D."/>
            <person name="Giles B."/>
            <person name="Hazen T.C."/>
        </authorList>
    </citation>
    <scope>NUCLEOTIDE SEQUENCE [LARGE SCALE GENOMIC DNA]</scope>
    <source>
        <strain evidence="9">ATCC 14822 / DSM 2638 / NCIMB 8403 / VKM B-1763</strain>
    </source>
</reference>
<feature type="active site" description="Proton donor" evidence="6">
    <location>
        <position position="179"/>
    </location>
</feature>
<name>C6BXL4_MARSD</name>
<dbReference type="PIRSF" id="PIRSF005096">
    <property type="entry name" value="GALM"/>
    <property type="match status" value="1"/>
</dbReference>
<dbReference type="GO" id="GO:0006006">
    <property type="term" value="P:glucose metabolic process"/>
    <property type="evidence" value="ECO:0007669"/>
    <property type="project" value="TreeGrafter"/>
</dbReference>
<dbReference type="CDD" id="cd09019">
    <property type="entry name" value="galactose_mutarotase_like"/>
    <property type="match status" value="1"/>
</dbReference>
<accession>C6BXL4</accession>
<evidence type="ECO:0000313" key="8">
    <source>
        <dbReference type="EMBL" id="ACS78572.1"/>
    </source>
</evidence>
<dbReference type="EC" id="5.1.3.3" evidence="5"/>
<dbReference type="InterPro" id="IPR008183">
    <property type="entry name" value="Aldose_1/G6P_1-epimerase"/>
</dbReference>
<dbReference type="AlphaFoldDB" id="C6BXL4"/>
<dbReference type="Pfam" id="PF01263">
    <property type="entry name" value="Aldose_epim"/>
    <property type="match status" value="1"/>
</dbReference>
<dbReference type="GO" id="GO:0033499">
    <property type="term" value="P:galactose catabolic process via UDP-galactose, Leloir pathway"/>
    <property type="evidence" value="ECO:0007669"/>
    <property type="project" value="TreeGrafter"/>
</dbReference>
<dbReference type="InterPro" id="IPR015443">
    <property type="entry name" value="Aldose_1-epimerase"/>
</dbReference>
<protein>
    <recommendedName>
        <fullName evidence="5">Aldose 1-epimerase</fullName>
        <ecNumber evidence="5">5.1.3.3</ecNumber>
    </recommendedName>
</protein>
<proteinExistence type="inferred from homology"/>
<dbReference type="PANTHER" id="PTHR10091">
    <property type="entry name" value="ALDOSE-1-EPIMERASE"/>
    <property type="match status" value="1"/>
</dbReference>
<dbReference type="KEGG" id="dsa:Desal_0505"/>
<dbReference type="GO" id="GO:0004034">
    <property type="term" value="F:aldose 1-epimerase activity"/>
    <property type="evidence" value="ECO:0007669"/>
    <property type="project" value="UniProtKB-EC"/>
</dbReference>
<evidence type="ECO:0000256" key="1">
    <source>
        <dbReference type="ARBA" id="ARBA00005028"/>
    </source>
</evidence>
<comment type="catalytic activity">
    <reaction evidence="5">
        <text>alpha-D-glucose = beta-D-glucose</text>
        <dbReference type="Rhea" id="RHEA:10264"/>
        <dbReference type="ChEBI" id="CHEBI:15903"/>
        <dbReference type="ChEBI" id="CHEBI:17925"/>
        <dbReference type="EC" id="5.1.3.3"/>
    </reaction>
</comment>
<evidence type="ECO:0000256" key="7">
    <source>
        <dbReference type="PIRSR" id="PIRSR005096-3"/>
    </source>
</evidence>